<dbReference type="InterPro" id="IPR044839">
    <property type="entry name" value="NDR1-like"/>
</dbReference>
<dbReference type="OrthoDB" id="1889094at2759"/>
<name>A0A0K9NK35_ZOSMR</name>
<evidence type="ECO:0000256" key="4">
    <source>
        <dbReference type="ARBA" id="ARBA00023136"/>
    </source>
</evidence>
<dbReference type="AlphaFoldDB" id="A0A0K9NK35"/>
<dbReference type="PANTHER" id="PTHR31415">
    <property type="entry name" value="OS05G0367900 PROTEIN"/>
    <property type="match status" value="1"/>
</dbReference>
<organism evidence="7 8">
    <name type="scientific">Zostera marina</name>
    <name type="common">Eelgrass</name>
    <dbReference type="NCBI Taxonomy" id="29655"/>
    <lineage>
        <taxon>Eukaryota</taxon>
        <taxon>Viridiplantae</taxon>
        <taxon>Streptophyta</taxon>
        <taxon>Embryophyta</taxon>
        <taxon>Tracheophyta</taxon>
        <taxon>Spermatophyta</taxon>
        <taxon>Magnoliopsida</taxon>
        <taxon>Liliopsida</taxon>
        <taxon>Zosteraceae</taxon>
        <taxon>Zostera</taxon>
    </lineage>
</organism>
<evidence type="ECO:0000313" key="7">
    <source>
        <dbReference type="EMBL" id="KMZ56993.1"/>
    </source>
</evidence>
<feature type="domain" description="Late embryogenesis abundant protein LEA-2 subgroup" evidence="6">
    <location>
        <begin position="62"/>
        <end position="160"/>
    </location>
</feature>
<comment type="subcellular location">
    <subcellularLocation>
        <location evidence="1">Membrane</location>
        <topology evidence="1">Single-pass membrane protein</topology>
    </subcellularLocation>
</comment>
<keyword evidence="8" id="KW-1185">Reference proteome</keyword>
<dbReference type="Pfam" id="PF03168">
    <property type="entry name" value="LEA_2"/>
    <property type="match status" value="1"/>
</dbReference>
<accession>A0A0K9NK35</accession>
<dbReference type="GO" id="GO:0005886">
    <property type="term" value="C:plasma membrane"/>
    <property type="evidence" value="ECO:0000318"/>
    <property type="project" value="GO_Central"/>
</dbReference>
<comment type="caution">
    <text evidence="7">The sequence shown here is derived from an EMBL/GenBank/DDBJ whole genome shotgun (WGS) entry which is preliminary data.</text>
</comment>
<keyword evidence="2 5" id="KW-0812">Transmembrane</keyword>
<gene>
    <name evidence="7" type="ORF">ZOSMA_8G01400</name>
</gene>
<dbReference type="Proteomes" id="UP000036987">
    <property type="component" value="Unassembled WGS sequence"/>
</dbReference>
<evidence type="ECO:0000259" key="6">
    <source>
        <dbReference type="Pfam" id="PF03168"/>
    </source>
</evidence>
<protein>
    <submittedName>
        <fullName evidence="7">Harpin-induced like protein 3</fullName>
    </submittedName>
</protein>
<feature type="transmembrane region" description="Helical" evidence="5">
    <location>
        <begin position="7"/>
        <end position="29"/>
    </location>
</feature>
<dbReference type="GO" id="GO:0098542">
    <property type="term" value="P:defense response to other organism"/>
    <property type="evidence" value="ECO:0007669"/>
    <property type="project" value="InterPro"/>
</dbReference>
<keyword evidence="3 5" id="KW-1133">Transmembrane helix</keyword>
<evidence type="ECO:0000256" key="2">
    <source>
        <dbReference type="ARBA" id="ARBA00022692"/>
    </source>
</evidence>
<sequence length="193" mass="22254">MGLCCKLFSCLFSIIITLGIITLILYLVVRPSEVKSYVEATSQLKRFDLTNNTLDYTLDIDLSIRNPNKRVSIYYDRIQASASYDDSQFGFDSNLPKFHQGHKNTTIIHPAFAGQQIINDSSVVDTYNKEKDLGYFNIDLTIHLKMKYKALSFKTPTYKHDIKCNLRFHQGQKNNPAPIEPNFVRTKCHVNFF</sequence>
<evidence type="ECO:0000256" key="5">
    <source>
        <dbReference type="SAM" id="Phobius"/>
    </source>
</evidence>
<evidence type="ECO:0000313" key="8">
    <source>
        <dbReference type="Proteomes" id="UP000036987"/>
    </source>
</evidence>
<proteinExistence type="predicted"/>
<reference evidence="8" key="1">
    <citation type="journal article" date="2016" name="Nature">
        <title>The genome of the seagrass Zostera marina reveals angiosperm adaptation to the sea.</title>
        <authorList>
            <person name="Olsen J.L."/>
            <person name="Rouze P."/>
            <person name="Verhelst B."/>
            <person name="Lin Y.-C."/>
            <person name="Bayer T."/>
            <person name="Collen J."/>
            <person name="Dattolo E."/>
            <person name="De Paoli E."/>
            <person name="Dittami S."/>
            <person name="Maumus F."/>
            <person name="Michel G."/>
            <person name="Kersting A."/>
            <person name="Lauritano C."/>
            <person name="Lohaus R."/>
            <person name="Toepel M."/>
            <person name="Tonon T."/>
            <person name="Vanneste K."/>
            <person name="Amirebrahimi M."/>
            <person name="Brakel J."/>
            <person name="Bostroem C."/>
            <person name="Chovatia M."/>
            <person name="Grimwood J."/>
            <person name="Jenkins J.W."/>
            <person name="Jueterbock A."/>
            <person name="Mraz A."/>
            <person name="Stam W.T."/>
            <person name="Tice H."/>
            <person name="Bornberg-Bauer E."/>
            <person name="Green P.J."/>
            <person name="Pearson G.A."/>
            <person name="Procaccini G."/>
            <person name="Duarte C.M."/>
            <person name="Schmutz J."/>
            <person name="Reusch T.B.H."/>
            <person name="Van de Peer Y."/>
        </authorList>
    </citation>
    <scope>NUCLEOTIDE SEQUENCE [LARGE SCALE GENOMIC DNA]</scope>
    <source>
        <strain evidence="8">cv. Finnish</strain>
    </source>
</reference>
<evidence type="ECO:0000256" key="1">
    <source>
        <dbReference type="ARBA" id="ARBA00004167"/>
    </source>
</evidence>
<dbReference type="InterPro" id="IPR004864">
    <property type="entry name" value="LEA_2"/>
</dbReference>
<dbReference type="EMBL" id="LFYR01002110">
    <property type="protein sequence ID" value="KMZ56993.1"/>
    <property type="molecule type" value="Genomic_DNA"/>
</dbReference>
<keyword evidence="4 5" id="KW-0472">Membrane</keyword>
<dbReference type="OMA" id="HPTKCHV"/>
<dbReference type="GO" id="GO:0009506">
    <property type="term" value="C:plasmodesma"/>
    <property type="evidence" value="ECO:0000318"/>
    <property type="project" value="GO_Central"/>
</dbReference>
<dbReference type="PANTHER" id="PTHR31415:SF4">
    <property type="entry name" value="NDR1_HIN1-LIKE PROTEIN 3"/>
    <property type="match status" value="1"/>
</dbReference>
<evidence type="ECO:0000256" key="3">
    <source>
        <dbReference type="ARBA" id="ARBA00022989"/>
    </source>
</evidence>